<dbReference type="Gene3D" id="1.10.10.60">
    <property type="entry name" value="Homeodomain-like"/>
    <property type="match status" value="1"/>
</dbReference>
<gene>
    <name evidence="3" type="ORF">QJ043_04835</name>
</gene>
<dbReference type="SUPFAM" id="SSF46689">
    <property type="entry name" value="Homeodomain-like"/>
    <property type="match status" value="1"/>
</dbReference>
<proteinExistence type="predicted"/>
<evidence type="ECO:0000256" key="1">
    <source>
        <dbReference type="SAM" id="Coils"/>
    </source>
</evidence>
<keyword evidence="4" id="KW-1185">Reference proteome</keyword>
<accession>A0ABT6ZK19</accession>
<dbReference type="Proteomes" id="UP001431693">
    <property type="component" value="Unassembled WGS sequence"/>
</dbReference>
<sequence length="99" mass="11467">MYDRETRQTALDVMDAMGGEPTQQVAKRLGLPLTTLRRWARERAAGKEPVRSSTREMRPREPLENHSRTELIARVQELEVQNAVLERRVETLERQAGLE</sequence>
<keyword evidence="1" id="KW-0175">Coiled coil</keyword>
<reference evidence="3" key="1">
    <citation type="submission" date="2023-05" db="EMBL/GenBank/DDBJ databases">
        <title>[olsenella] sp. nov., isolated from a pig farm feces dump.</title>
        <authorList>
            <person name="Chang Y.-H."/>
        </authorList>
    </citation>
    <scope>NUCLEOTIDE SEQUENCE</scope>
    <source>
        <strain evidence="3">YH-ols2217</strain>
    </source>
</reference>
<evidence type="ECO:0008006" key="5">
    <source>
        <dbReference type="Google" id="ProtNLM"/>
    </source>
</evidence>
<feature type="region of interest" description="Disordered" evidence="2">
    <location>
        <begin position="40"/>
        <end position="67"/>
    </location>
</feature>
<name>A0ABT6ZK19_9ACTN</name>
<dbReference type="InterPro" id="IPR009057">
    <property type="entry name" value="Homeodomain-like_sf"/>
</dbReference>
<comment type="caution">
    <text evidence="3">The sequence shown here is derived from an EMBL/GenBank/DDBJ whole genome shotgun (WGS) entry which is preliminary data.</text>
</comment>
<evidence type="ECO:0000313" key="3">
    <source>
        <dbReference type="EMBL" id="MDJ1129404.1"/>
    </source>
</evidence>
<dbReference type="EMBL" id="JASJEX010000002">
    <property type="protein sequence ID" value="MDJ1129404.1"/>
    <property type="molecule type" value="Genomic_DNA"/>
</dbReference>
<dbReference type="RefSeq" id="WP_283714051.1">
    <property type="nucleotide sequence ID" value="NZ_JASJEW010000010.1"/>
</dbReference>
<feature type="coiled-coil region" evidence="1">
    <location>
        <begin position="68"/>
        <end position="95"/>
    </location>
</feature>
<protein>
    <recommendedName>
        <fullName evidence="5">Transposase</fullName>
    </recommendedName>
</protein>
<evidence type="ECO:0000256" key="2">
    <source>
        <dbReference type="SAM" id="MobiDB-lite"/>
    </source>
</evidence>
<evidence type="ECO:0000313" key="4">
    <source>
        <dbReference type="Proteomes" id="UP001431693"/>
    </source>
</evidence>
<organism evidence="3 4">
    <name type="scientific">Kribbibacterium absianum</name>
    <dbReference type="NCBI Taxonomy" id="3044210"/>
    <lineage>
        <taxon>Bacteria</taxon>
        <taxon>Bacillati</taxon>
        <taxon>Actinomycetota</taxon>
        <taxon>Coriobacteriia</taxon>
        <taxon>Coriobacteriales</taxon>
        <taxon>Kribbibacteriaceae</taxon>
        <taxon>Kribbibacterium</taxon>
    </lineage>
</organism>